<gene>
    <name evidence="7" type="primary">LOC101828386</name>
</gene>
<dbReference type="PANTHER" id="PTHR13943">
    <property type="entry name" value="HRAS-LIKE SUPPRESSOR - RELATED"/>
    <property type="match status" value="1"/>
</dbReference>
<evidence type="ECO:0000256" key="1">
    <source>
        <dbReference type="ARBA" id="ARBA00007824"/>
    </source>
</evidence>
<evidence type="ECO:0000256" key="2">
    <source>
        <dbReference type="ARBA" id="ARBA00022679"/>
    </source>
</evidence>
<dbReference type="InterPro" id="IPR051496">
    <property type="entry name" value="H-rev107_PLA/AT"/>
</dbReference>
<dbReference type="InterPro" id="IPR038765">
    <property type="entry name" value="Papain-like_cys_pep_sf"/>
</dbReference>
<dbReference type="InterPro" id="IPR007053">
    <property type="entry name" value="LRAT_dom"/>
</dbReference>
<comment type="similarity">
    <text evidence="1">Belongs to the H-rev107 family.</text>
</comment>
<dbReference type="PANTHER" id="PTHR13943:SF77">
    <property type="entry name" value="LRAT DOMAIN-CONTAINING PROTEIN"/>
    <property type="match status" value="1"/>
</dbReference>
<keyword evidence="3" id="KW-0378">Hydrolase</keyword>
<dbReference type="Gene3D" id="3.90.1720.10">
    <property type="entry name" value="endopeptidase domain like (from Nostoc punctiforme)"/>
    <property type="match status" value="2"/>
</dbReference>
<organism evidence="6 7">
    <name type="scientific">Mesocricetus auratus</name>
    <name type="common">Golden hamster</name>
    <dbReference type="NCBI Taxonomy" id="10036"/>
    <lineage>
        <taxon>Eukaryota</taxon>
        <taxon>Metazoa</taxon>
        <taxon>Chordata</taxon>
        <taxon>Craniata</taxon>
        <taxon>Vertebrata</taxon>
        <taxon>Euteleostomi</taxon>
        <taxon>Mammalia</taxon>
        <taxon>Eutheria</taxon>
        <taxon>Euarchontoglires</taxon>
        <taxon>Glires</taxon>
        <taxon>Rodentia</taxon>
        <taxon>Myomorpha</taxon>
        <taxon>Muroidea</taxon>
        <taxon>Cricetidae</taxon>
        <taxon>Cricetinae</taxon>
        <taxon>Mesocricetus</taxon>
    </lineage>
</organism>
<evidence type="ECO:0000259" key="5">
    <source>
        <dbReference type="Pfam" id="PF04970"/>
    </source>
</evidence>
<evidence type="ECO:0000313" key="7">
    <source>
        <dbReference type="RefSeq" id="XP_040585303.1"/>
    </source>
</evidence>
<proteinExistence type="inferred from homology"/>
<dbReference type="RefSeq" id="XP_040585303.1">
    <property type="nucleotide sequence ID" value="XM_040729369.1"/>
</dbReference>
<name>A0ABM2W5I7_MESAU</name>
<keyword evidence="6" id="KW-1185">Reference proteome</keyword>
<dbReference type="Pfam" id="PF04970">
    <property type="entry name" value="LRAT"/>
    <property type="match status" value="1"/>
</dbReference>
<evidence type="ECO:0000256" key="4">
    <source>
        <dbReference type="ARBA" id="ARBA00023098"/>
    </source>
</evidence>
<evidence type="ECO:0000256" key="3">
    <source>
        <dbReference type="ARBA" id="ARBA00022801"/>
    </source>
</evidence>
<keyword evidence="4" id="KW-0443">Lipid metabolism</keyword>
<evidence type="ECO:0000313" key="6">
    <source>
        <dbReference type="Proteomes" id="UP000886700"/>
    </source>
</evidence>
<keyword evidence="2" id="KW-0808">Transferase</keyword>
<accession>A0ABM2W5I7</accession>
<protein>
    <submittedName>
        <fullName evidence="7">Uncharacterized protein LOC101828386 isoform X1</fullName>
    </submittedName>
</protein>
<dbReference type="Proteomes" id="UP000886700">
    <property type="component" value="Unplaced"/>
</dbReference>
<feature type="domain" description="LRAT" evidence="5">
    <location>
        <begin position="103"/>
        <end position="197"/>
    </location>
</feature>
<dbReference type="SUPFAM" id="SSF54001">
    <property type="entry name" value="Cysteine proteinases"/>
    <property type="match status" value="2"/>
</dbReference>
<sequence length="341" mass="38551">MTLLAIRKKAIVRSQLSRLTILYSWDLHYKAGCQLSQQGPGQFHSCDFCLTQWSLSGASSTFAFFFSEKFLRQHFQEVELDQGDPQPGDLYVFQLRSSRAQWFGAHVGVYCGHGEIIHFEGRTSRGGRLQMLVQYCDGMVHKEGLYAMRRSRRLLRVLRKLDGIDPKVLEQHVQRAMSSDPPRYHPIRSNCVHFALGLLGMDSTLVGSSCTFKFFPEESMRPHFQEVKLDQGDPQPGDLYMFQLQSSRAERCGAHVGVYCGHGEIIHFEGSTSRSGVVSKQSLSDMKRYGGQLLHVFRKCSGVDPGVLGHSVQRAMSSDPPRYHPRSSNCVHFALDLLSMD</sequence>
<reference evidence="7" key="1">
    <citation type="submission" date="2025-08" db="UniProtKB">
        <authorList>
            <consortium name="RefSeq"/>
        </authorList>
    </citation>
    <scope>IDENTIFICATION</scope>
    <source>
        <tissue evidence="7">Liver</tissue>
    </source>
</reference>
<dbReference type="GeneID" id="101828386"/>